<evidence type="ECO:0000259" key="2">
    <source>
        <dbReference type="Pfam" id="PF22691"/>
    </source>
</evidence>
<dbReference type="InterPro" id="IPR055140">
    <property type="entry name" value="Thiolase_C_2"/>
</dbReference>
<reference evidence="3 4" key="1">
    <citation type="journal article" date="2011" name="Int. J. Syst. Evol. Microbiol.">
        <title>Zhongshania antarctica gen. nov., sp. nov. and Zhongshania guokunii sp. nov., gammaproteobacteria respectively isolated from coastal attached (fast) ice and surface seawater of the Antarctic.</title>
        <authorList>
            <person name="Li H.J."/>
            <person name="Zhang X.Y."/>
            <person name="Chen C.X."/>
            <person name="Zhang Y.J."/>
            <person name="Gao Z.M."/>
            <person name="Yu Y."/>
            <person name="Chen X.L."/>
            <person name="Chen B."/>
            <person name="Zhang Y.Z."/>
        </authorList>
    </citation>
    <scope>NUCLEOTIDE SEQUENCE [LARGE SCALE GENOMIC DNA]</scope>
    <source>
        <strain evidence="3 4">R06B22</strain>
    </source>
</reference>
<dbReference type="InterPro" id="IPR020616">
    <property type="entry name" value="Thiolase_N"/>
</dbReference>
<name>A0ABV3TQJ1_9GAMM</name>
<protein>
    <submittedName>
        <fullName evidence="3">Thiolase family protein</fullName>
        <ecNumber evidence="3">2.3.1.-</ecNumber>
    </submittedName>
</protein>
<dbReference type="Pfam" id="PF00108">
    <property type="entry name" value="Thiolase_N"/>
    <property type="match status" value="1"/>
</dbReference>
<dbReference type="InterPro" id="IPR002155">
    <property type="entry name" value="Thiolase"/>
</dbReference>
<dbReference type="InterPro" id="IPR016039">
    <property type="entry name" value="Thiolase-like"/>
</dbReference>
<dbReference type="SUPFAM" id="SSF53901">
    <property type="entry name" value="Thiolase-like"/>
    <property type="match status" value="1"/>
</dbReference>
<keyword evidence="3" id="KW-0808">Transferase</keyword>
<evidence type="ECO:0000259" key="1">
    <source>
        <dbReference type="Pfam" id="PF00108"/>
    </source>
</evidence>
<keyword evidence="3" id="KW-0012">Acyltransferase</keyword>
<dbReference type="PANTHER" id="PTHR42870">
    <property type="entry name" value="ACETYL-COA C-ACETYLTRANSFERASE"/>
    <property type="match status" value="1"/>
</dbReference>
<organism evidence="3 4">
    <name type="scientific">Zhongshania arctica</name>
    <dbReference type="NCBI Taxonomy" id="3238302"/>
    <lineage>
        <taxon>Bacteria</taxon>
        <taxon>Pseudomonadati</taxon>
        <taxon>Pseudomonadota</taxon>
        <taxon>Gammaproteobacteria</taxon>
        <taxon>Cellvibrionales</taxon>
        <taxon>Spongiibacteraceae</taxon>
        <taxon>Zhongshania</taxon>
    </lineage>
</organism>
<dbReference type="EC" id="2.3.1.-" evidence="3"/>
<dbReference type="CDD" id="cd00829">
    <property type="entry name" value="SCP-x_thiolase"/>
    <property type="match status" value="1"/>
</dbReference>
<dbReference type="PANTHER" id="PTHR42870:SF1">
    <property type="entry name" value="NON-SPECIFIC LIPID-TRANSFER PROTEIN-LIKE 2"/>
    <property type="match status" value="1"/>
</dbReference>
<evidence type="ECO:0000313" key="3">
    <source>
        <dbReference type="EMBL" id="MEX1663873.1"/>
    </source>
</evidence>
<dbReference type="PIRSF" id="PIRSF000429">
    <property type="entry name" value="Ac-CoA_Ac_transf"/>
    <property type="match status" value="1"/>
</dbReference>
<proteinExistence type="predicted"/>
<dbReference type="GO" id="GO:0016746">
    <property type="term" value="F:acyltransferase activity"/>
    <property type="evidence" value="ECO:0007669"/>
    <property type="project" value="UniProtKB-KW"/>
</dbReference>
<feature type="domain" description="Thiolase N-terminal" evidence="1">
    <location>
        <begin position="6"/>
        <end position="213"/>
    </location>
</feature>
<comment type="caution">
    <text evidence="3">The sequence shown here is derived from an EMBL/GenBank/DDBJ whole genome shotgun (WGS) entry which is preliminary data.</text>
</comment>
<dbReference type="Pfam" id="PF22691">
    <property type="entry name" value="Thiolase_C_1"/>
    <property type="match status" value="1"/>
</dbReference>
<feature type="domain" description="Thiolase C-terminal" evidence="2">
    <location>
        <begin position="282"/>
        <end position="405"/>
    </location>
</feature>
<dbReference type="Gene3D" id="3.40.47.10">
    <property type="match status" value="1"/>
</dbReference>
<sequence length="411" mass="42882">MRQVAYVAGVGMTPFGNAIDKTLNELACASIADALKDAGISKGDLNAAYMGNAAASVITGQVCVSGQVALRSMGIGKIPVVNIENACATSATAFQQACTMVTLGVYDVVLVCGYEKLYHEDKNKTFSVFTGAIDVTQTDAIKARLKARNDAIGQPLDMSGAGSSRSIFIDIYATWAREHMHRYGTTQRQLAAVSAKNSLHGSLNPKSQFRSIVTIAEVLSAREIVAPLTLPMCAPIGDGAAAVVVVSDRFAKKIGKKRCIRVNASSLHSGWDVEEGELPMVSSAVSELYEDASLGPQDLNCVELHDASAISEIKYYEYLGLCEAGAGGEYVESGASSLGGRVPVNTSGGLMRKGHPIGATGAAQIVELVMQLRGEAGARQVSGARVALAENGGGYIGTDAAALVLSILTKE</sequence>
<accession>A0ABV3TQJ1</accession>
<dbReference type="Proteomes" id="UP001557484">
    <property type="component" value="Unassembled WGS sequence"/>
</dbReference>
<dbReference type="RefSeq" id="WP_368374002.1">
    <property type="nucleotide sequence ID" value="NZ_JBFRYB010000001.1"/>
</dbReference>
<evidence type="ECO:0000313" key="4">
    <source>
        <dbReference type="Proteomes" id="UP001557484"/>
    </source>
</evidence>
<gene>
    <name evidence="3" type="ORF">AB4875_00165</name>
</gene>
<dbReference type="EMBL" id="JBFRYB010000001">
    <property type="protein sequence ID" value="MEX1663873.1"/>
    <property type="molecule type" value="Genomic_DNA"/>
</dbReference>
<keyword evidence="4" id="KW-1185">Reference proteome</keyword>